<reference evidence="6 7" key="1">
    <citation type="journal article" date="2015" name="BMC Genomics">
        <title>Transcriptome analysis of thermophilic methylotrophic Bacillus methanolicus MGA3 using RNA-sequencing provides detailed insights into its previously uncharted transcriptional landscape.</title>
        <authorList>
            <person name="Irla M."/>
            <person name="Neshat A."/>
            <person name="Brautaset T."/>
            <person name="Ruckert C."/>
            <person name="Kalinowski J."/>
            <person name="Wendisch V.F."/>
        </authorList>
    </citation>
    <scope>NUCLEOTIDE SEQUENCE [LARGE SCALE GENOMIC DNA]</scope>
    <source>
        <strain evidence="7">MGA3 / ATCC 53907</strain>
    </source>
</reference>
<evidence type="ECO:0000313" key="6">
    <source>
        <dbReference type="EMBL" id="AIE59832.1"/>
    </source>
</evidence>
<dbReference type="InterPro" id="IPR014026">
    <property type="entry name" value="UDP-Glc/GDP-Man_DH_dimer"/>
</dbReference>
<dbReference type="Proteomes" id="UP000027602">
    <property type="component" value="Chromosome"/>
</dbReference>
<dbReference type="AlphaFoldDB" id="A0A068LWD4"/>
<keyword evidence="1" id="KW-0560">Oxidoreductase</keyword>
<evidence type="ECO:0000256" key="2">
    <source>
        <dbReference type="ARBA" id="ARBA00023027"/>
    </source>
</evidence>
<dbReference type="OrthoDB" id="9803238at2"/>
<dbReference type="HOGENOM" id="CLU_023810_3_2_9"/>
<dbReference type="GO" id="GO:0000271">
    <property type="term" value="P:polysaccharide biosynthetic process"/>
    <property type="evidence" value="ECO:0007669"/>
    <property type="project" value="InterPro"/>
</dbReference>
<feature type="transmembrane region" description="Helical" evidence="4">
    <location>
        <begin position="12"/>
        <end position="32"/>
    </location>
</feature>
<dbReference type="GO" id="GO:0051287">
    <property type="term" value="F:NAD binding"/>
    <property type="evidence" value="ECO:0007669"/>
    <property type="project" value="InterPro"/>
</dbReference>
<dbReference type="InterPro" id="IPR008927">
    <property type="entry name" value="6-PGluconate_DH-like_C_sf"/>
</dbReference>
<dbReference type="SUPFAM" id="SSF52413">
    <property type="entry name" value="UDP-glucose/GDP-mannose dehydrogenase C-terminal domain"/>
    <property type="match status" value="1"/>
</dbReference>
<evidence type="ECO:0000256" key="4">
    <source>
        <dbReference type="SAM" id="Phobius"/>
    </source>
</evidence>
<evidence type="ECO:0000313" key="7">
    <source>
        <dbReference type="Proteomes" id="UP000027602"/>
    </source>
</evidence>
<name>A0A068LWD4_BACMM</name>
<proteinExistence type="inferred from homology"/>
<dbReference type="Pfam" id="PF03720">
    <property type="entry name" value="UDPG_MGDP_dh_C"/>
    <property type="match status" value="1"/>
</dbReference>
<dbReference type="Pfam" id="PF03721">
    <property type="entry name" value="UDPG_MGDP_dh_N"/>
    <property type="match status" value="1"/>
</dbReference>
<dbReference type="InterPro" id="IPR036291">
    <property type="entry name" value="NAD(P)-bd_dom_sf"/>
</dbReference>
<dbReference type="SUPFAM" id="SSF48179">
    <property type="entry name" value="6-phosphogluconate dehydrogenase C-terminal domain-like"/>
    <property type="match status" value="1"/>
</dbReference>
<dbReference type="NCBIfam" id="TIGR03026">
    <property type="entry name" value="NDP-sugDHase"/>
    <property type="match status" value="1"/>
</dbReference>
<keyword evidence="4" id="KW-0812">Transmembrane</keyword>
<comment type="similarity">
    <text evidence="3">Belongs to the UDP-glucose/GDP-mannose dehydrogenase family.</text>
</comment>
<dbReference type="Gene3D" id="3.40.50.720">
    <property type="entry name" value="NAD(P)-binding Rossmann-like Domain"/>
    <property type="match status" value="2"/>
</dbReference>
<dbReference type="PIRSF" id="PIRSF000124">
    <property type="entry name" value="UDPglc_GDPman_dh"/>
    <property type="match status" value="1"/>
</dbReference>
<dbReference type="InterPro" id="IPR028359">
    <property type="entry name" value="UDP_ManNAc/GlcNAc_DH"/>
</dbReference>
<keyword evidence="2" id="KW-0520">NAD</keyword>
<dbReference type="SUPFAM" id="SSF51735">
    <property type="entry name" value="NAD(P)-binding Rossmann-fold domains"/>
    <property type="match status" value="1"/>
</dbReference>
<sequence>MLLNVESKKKIAIIGLGYVGLPLAFLFINNGFEVIGIDIDENKIKKINTFNSYLPEIRNDELKKAILDQTFKVSSNYDLMNEVNAIILCIPTPLSVTAEPDLSYLINAADCLVPRLKKGQLIVLESSTYPGTTKDVLQPILEKSGFQIGKDLYLSYSPERMDPGSKDHSIKDIPKVVSGVTEECLTHVVDLYSKVFNHVVIASSTEIAEMSKLLENSYRFINISFINEISILCDLLKINVWEVIQTASTKPFGFTPFYPGPGIGGHCIPVDPLYLQWKACQVGGNSKFIDAAIRINKLISDHIVLQITKVLSDVKKKKILICGVTYKKDINDLRESHAIPIIESLLQKGANISYFDPFVDELLIFDKKLTSIKLTEDALKIFDCVVILTDHSSLPIKKILEYSKIVYDTRNASNGIKGNAKVFHLGGGML</sequence>
<gene>
    <name evidence="6" type="ORF">BMMGA3_07065</name>
</gene>
<dbReference type="EMBL" id="CP007739">
    <property type="protein sequence ID" value="AIE59832.1"/>
    <property type="molecule type" value="Genomic_DNA"/>
</dbReference>
<dbReference type="InterPro" id="IPR036220">
    <property type="entry name" value="UDP-Glc/GDP-Man_DH_C_sf"/>
</dbReference>
<dbReference type="PANTHER" id="PTHR43491:SF1">
    <property type="entry name" value="UDP-N-ACETYL-D-MANNOSAMINE DEHYDROGENASE"/>
    <property type="match status" value="1"/>
</dbReference>
<dbReference type="GO" id="GO:0016628">
    <property type="term" value="F:oxidoreductase activity, acting on the CH-CH group of donors, NAD or NADP as acceptor"/>
    <property type="evidence" value="ECO:0007669"/>
    <property type="project" value="InterPro"/>
</dbReference>
<dbReference type="Pfam" id="PF00984">
    <property type="entry name" value="UDPG_MGDP_dh"/>
    <property type="match status" value="1"/>
</dbReference>
<protein>
    <submittedName>
        <fullName evidence="6">UDP-glucose:GDP-mannose dehydrogenase</fullName>
    </submittedName>
</protein>
<evidence type="ECO:0000256" key="1">
    <source>
        <dbReference type="ARBA" id="ARBA00023002"/>
    </source>
</evidence>
<dbReference type="GO" id="GO:0016616">
    <property type="term" value="F:oxidoreductase activity, acting on the CH-OH group of donors, NAD or NADP as acceptor"/>
    <property type="evidence" value="ECO:0007669"/>
    <property type="project" value="InterPro"/>
</dbReference>
<evidence type="ECO:0000259" key="5">
    <source>
        <dbReference type="SMART" id="SM00984"/>
    </source>
</evidence>
<keyword evidence="7" id="KW-1185">Reference proteome</keyword>
<dbReference type="eggNOG" id="COG0677">
    <property type="taxonomic scope" value="Bacteria"/>
</dbReference>
<feature type="domain" description="UDP-glucose/GDP-mannose dehydrogenase C-terminal" evidence="5">
    <location>
        <begin position="320"/>
        <end position="415"/>
    </location>
</feature>
<dbReference type="STRING" id="796606.BMMGA3_07065"/>
<dbReference type="InterPro" id="IPR001732">
    <property type="entry name" value="UDP-Glc/GDP-Man_DH_N"/>
</dbReference>
<dbReference type="SMART" id="SM00984">
    <property type="entry name" value="UDPG_MGDP_dh_C"/>
    <property type="match status" value="1"/>
</dbReference>
<dbReference type="InterPro" id="IPR017476">
    <property type="entry name" value="UDP-Glc/GDP-Man"/>
</dbReference>
<keyword evidence="4" id="KW-0472">Membrane</keyword>
<dbReference type="KEGG" id="bmet:BMMGA3_07065"/>
<dbReference type="PIRSF" id="PIRSF500136">
    <property type="entry name" value="UDP_ManNAc_DH"/>
    <property type="match status" value="1"/>
</dbReference>
<keyword evidence="4" id="KW-1133">Transmembrane helix</keyword>
<evidence type="ECO:0000256" key="3">
    <source>
        <dbReference type="PIRNR" id="PIRNR000124"/>
    </source>
</evidence>
<dbReference type="PANTHER" id="PTHR43491">
    <property type="entry name" value="UDP-N-ACETYL-D-MANNOSAMINE DEHYDROGENASE"/>
    <property type="match status" value="1"/>
</dbReference>
<organism evidence="6 7">
    <name type="scientific">Bacillus methanolicus (strain MGA3 / ATCC 53907)</name>
    <dbReference type="NCBI Taxonomy" id="796606"/>
    <lineage>
        <taxon>Bacteria</taxon>
        <taxon>Bacillati</taxon>
        <taxon>Bacillota</taxon>
        <taxon>Bacilli</taxon>
        <taxon>Bacillales</taxon>
        <taxon>Bacillaceae</taxon>
        <taxon>Bacillus</taxon>
    </lineage>
</organism>
<dbReference type="InterPro" id="IPR014027">
    <property type="entry name" value="UDP-Glc/GDP-Man_DH_C"/>
</dbReference>
<accession>A0A068LWD4</accession>